<evidence type="ECO:0008006" key="4">
    <source>
        <dbReference type="Google" id="ProtNLM"/>
    </source>
</evidence>
<organism evidence="2 3">
    <name type="scientific">Mycetocola reblochoni REB411</name>
    <dbReference type="NCBI Taxonomy" id="1255698"/>
    <lineage>
        <taxon>Bacteria</taxon>
        <taxon>Bacillati</taxon>
        <taxon>Actinomycetota</taxon>
        <taxon>Actinomycetes</taxon>
        <taxon>Micrococcales</taxon>
        <taxon>Microbacteriaceae</taxon>
        <taxon>Mycetocola</taxon>
    </lineage>
</organism>
<dbReference type="AlphaFoldDB" id="A0A1R4JQH1"/>
<sequence length="171" mass="17977">MSITAFERGRSLVFTIGDQAEPDHVTITVPPLPVRDGALLLAEYVGVVFGEADSIEELGRNAESMARRAVGPTAWEALQELRAEESNTVINAAVMWNVQGGGMQLVRDIIAGDPRVTVPKAREALLNEHDLSQASAALGTLLSGALESLTPSQDGTPDTTIPTGTSTPSEG</sequence>
<evidence type="ECO:0000256" key="1">
    <source>
        <dbReference type="SAM" id="MobiDB-lite"/>
    </source>
</evidence>
<dbReference type="RefSeq" id="WP_087137300.1">
    <property type="nucleotide sequence ID" value="NZ_FUKR01000050.1"/>
</dbReference>
<evidence type="ECO:0000313" key="3">
    <source>
        <dbReference type="Proteomes" id="UP000196778"/>
    </source>
</evidence>
<protein>
    <recommendedName>
        <fullName evidence="4">Phage protein</fullName>
    </recommendedName>
</protein>
<dbReference type="Proteomes" id="UP000196778">
    <property type="component" value="Unassembled WGS sequence"/>
</dbReference>
<name>A0A1R4JQH1_9MICO</name>
<gene>
    <name evidence="2" type="ORF">FM119_08810</name>
</gene>
<reference evidence="3" key="1">
    <citation type="submission" date="2017-02" db="EMBL/GenBank/DDBJ databases">
        <authorList>
            <person name="Dridi B."/>
        </authorList>
    </citation>
    <scope>NUCLEOTIDE SEQUENCE [LARGE SCALE GENOMIC DNA]</scope>
    <source>
        <strain evidence="3">EB411</strain>
    </source>
</reference>
<feature type="region of interest" description="Disordered" evidence="1">
    <location>
        <begin position="148"/>
        <end position="171"/>
    </location>
</feature>
<dbReference type="EMBL" id="FUKR01000050">
    <property type="protein sequence ID" value="SJN34184.1"/>
    <property type="molecule type" value="Genomic_DNA"/>
</dbReference>
<dbReference type="OrthoDB" id="10012705at2"/>
<evidence type="ECO:0000313" key="2">
    <source>
        <dbReference type="EMBL" id="SJN34184.1"/>
    </source>
</evidence>
<keyword evidence="3" id="KW-1185">Reference proteome</keyword>
<accession>A0A1R4JQH1</accession>
<proteinExistence type="predicted"/>